<dbReference type="OrthoDB" id="673795at2"/>
<sequence length="215" mass="24475">MAFNKPLHFLMVLGSLTIAQAADAQTFAEWFRQKSTQKKYLLQQIAALQVYSGHLRKGYTVAKGGLGSITNELLSENSSHVTYYNKLRRVDPVVARNGQVREILSWQEDIIRLFAGLSQLPAMKAAERNYMLAVQRSVFRDCEALINTLQEVVTDNKVQMSDADRLKLINELHRDMEESLRFTATFTGQAKNFARSRQQESKDNRSIKQAYGLAQ</sequence>
<accession>A0A367GTT9</accession>
<dbReference type="AlphaFoldDB" id="A0A367GTT9"/>
<name>A0A367GTT9_9SPHI</name>
<feature type="chain" id="PRO_5017074244" description="TerB family tellurite resistance protein" evidence="2">
    <location>
        <begin position="22"/>
        <end position="215"/>
    </location>
</feature>
<dbReference type="Proteomes" id="UP000253209">
    <property type="component" value="Unassembled WGS sequence"/>
</dbReference>
<comment type="caution">
    <text evidence="3">The sequence shown here is derived from an EMBL/GenBank/DDBJ whole genome shotgun (WGS) entry which is preliminary data.</text>
</comment>
<evidence type="ECO:0000256" key="2">
    <source>
        <dbReference type="SAM" id="SignalP"/>
    </source>
</evidence>
<organism evidence="3 4">
    <name type="scientific">Mucilaginibacter hurinus</name>
    <dbReference type="NCBI Taxonomy" id="2201324"/>
    <lineage>
        <taxon>Bacteria</taxon>
        <taxon>Pseudomonadati</taxon>
        <taxon>Bacteroidota</taxon>
        <taxon>Sphingobacteriia</taxon>
        <taxon>Sphingobacteriales</taxon>
        <taxon>Sphingobacteriaceae</taxon>
        <taxon>Mucilaginibacter</taxon>
    </lineage>
</organism>
<feature type="compositionally biased region" description="Basic and acidic residues" evidence="1">
    <location>
        <begin position="197"/>
        <end position="206"/>
    </location>
</feature>
<dbReference type="EMBL" id="QGDC01000001">
    <property type="protein sequence ID" value="RCH56834.1"/>
    <property type="molecule type" value="Genomic_DNA"/>
</dbReference>
<gene>
    <name evidence="3" type="ORF">DJ568_02980</name>
</gene>
<feature type="region of interest" description="Disordered" evidence="1">
    <location>
        <begin position="193"/>
        <end position="215"/>
    </location>
</feature>
<proteinExistence type="predicted"/>
<evidence type="ECO:0000256" key="1">
    <source>
        <dbReference type="SAM" id="MobiDB-lite"/>
    </source>
</evidence>
<reference evidence="3 4" key="1">
    <citation type="submission" date="2018-05" db="EMBL/GenBank/DDBJ databases">
        <title>Mucilaginibacter hurinus sp. nov., isolated from briquette warehouse soil.</title>
        <authorList>
            <person name="Choi L."/>
        </authorList>
    </citation>
    <scope>NUCLEOTIDE SEQUENCE [LARGE SCALE GENOMIC DNA]</scope>
    <source>
        <strain evidence="3 4">ZR32</strain>
    </source>
</reference>
<feature type="signal peptide" evidence="2">
    <location>
        <begin position="1"/>
        <end position="21"/>
    </location>
</feature>
<keyword evidence="2" id="KW-0732">Signal</keyword>
<keyword evidence="4" id="KW-1185">Reference proteome</keyword>
<protein>
    <recommendedName>
        <fullName evidence="5">TerB family tellurite resistance protein</fullName>
    </recommendedName>
</protein>
<evidence type="ECO:0008006" key="5">
    <source>
        <dbReference type="Google" id="ProtNLM"/>
    </source>
</evidence>
<dbReference type="RefSeq" id="WP_114003731.1">
    <property type="nucleotide sequence ID" value="NZ_QGDC01000001.1"/>
</dbReference>
<evidence type="ECO:0000313" key="3">
    <source>
        <dbReference type="EMBL" id="RCH56834.1"/>
    </source>
</evidence>
<evidence type="ECO:0000313" key="4">
    <source>
        <dbReference type="Proteomes" id="UP000253209"/>
    </source>
</evidence>